<evidence type="ECO:0000313" key="2">
    <source>
        <dbReference type="Proteomes" id="UP000689195"/>
    </source>
</evidence>
<sequence length="36" mass="4348">MVYIIYQQDSYFIPNAYQFTQSLLILHGKKMRQPVI</sequence>
<organism evidence="1 2">
    <name type="scientific">Paramecium pentaurelia</name>
    <dbReference type="NCBI Taxonomy" id="43138"/>
    <lineage>
        <taxon>Eukaryota</taxon>
        <taxon>Sar</taxon>
        <taxon>Alveolata</taxon>
        <taxon>Ciliophora</taxon>
        <taxon>Intramacronucleata</taxon>
        <taxon>Oligohymenophorea</taxon>
        <taxon>Peniculida</taxon>
        <taxon>Parameciidae</taxon>
        <taxon>Paramecium</taxon>
    </lineage>
</organism>
<proteinExistence type="predicted"/>
<dbReference type="AlphaFoldDB" id="A0A8S1SSB1"/>
<dbReference type="Proteomes" id="UP000689195">
    <property type="component" value="Unassembled WGS sequence"/>
</dbReference>
<dbReference type="EMBL" id="CAJJDO010000011">
    <property type="protein sequence ID" value="CAD8142810.1"/>
    <property type="molecule type" value="Genomic_DNA"/>
</dbReference>
<accession>A0A8S1SSB1</accession>
<protein>
    <submittedName>
        <fullName evidence="1">Uncharacterized protein</fullName>
    </submittedName>
</protein>
<keyword evidence="2" id="KW-1185">Reference proteome</keyword>
<evidence type="ECO:0000313" key="1">
    <source>
        <dbReference type="EMBL" id="CAD8142810.1"/>
    </source>
</evidence>
<name>A0A8S1SSB1_9CILI</name>
<gene>
    <name evidence="1" type="ORF">PPENT_87.1.T0110348</name>
</gene>
<comment type="caution">
    <text evidence="1">The sequence shown here is derived from an EMBL/GenBank/DDBJ whole genome shotgun (WGS) entry which is preliminary data.</text>
</comment>
<reference evidence="1" key="1">
    <citation type="submission" date="2021-01" db="EMBL/GenBank/DDBJ databases">
        <authorList>
            <consortium name="Genoscope - CEA"/>
            <person name="William W."/>
        </authorList>
    </citation>
    <scope>NUCLEOTIDE SEQUENCE</scope>
</reference>